<dbReference type="Gene3D" id="2.60.120.620">
    <property type="entry name" value="q2cbj1_9rhob like domain"/>
    <property type="match status" value="2"/>
</dbReference>
<evidence type="ECO:0000256" key="7">
    <source>
        <dbReference type="ARBA" id="ARBA00023004"/>
    </source>
</evidence>
<evidence type="ECO:0000313" key="11">
    <source>
        <dbReference type="Proteomes" id="UP001347796"/>
    </source>
</evidence>
<evidence type="ECO:0000256" key="6">
    <source>
        <dbReference type="ARBA" id="ARBA00023002"/>
    </source>
</evidence>
<evidence type="ECO:0000256" key="3">
    <source>
        <dbReference type="ARBA" id="ARBA00022837"/>
    </source>
</evidence>
<evidence type="ECO:0000256" key="5">
    <source>
        <dbReference type="ARBA" id="ARBA00022964"/>
    </source>
</evidence>
<evidence type="ECO:0000256" key="1">
    <source>
        <dbReference type="ARBA" id="ARBA00001961"/>
    </source>
</evidence>
<dbReference type="InterPro" id="IPR011992">
    <property type="entry name" value="EF-hand-dom_pair"/>
</dbReference>
<name>A0AAN8K4U0_PATCE</name>
<dbReference type="Pfam" id="PF13640">
    <property type="entry name" value="2OG-FeII_Oxy_3"/>
    <property type="match status" value="1"/>
</dbReference>
<keyword evidence="5" id="KW-0223">Dioxygenase</keyword>
<evidence type="ECO:0000259" key="9">
    <source>
        <dbReference type="PROSITE" id="PS51471"/>
    </source>
</evidence>
<evidence type="ECO:0000256" key="8">
    <source>
        <dbReference type="SAM" id="SignalP"/>
    </source>
</evidence>
<dbReference type="SMART" id="SM00702">
    <property type="entry name" value="P4Hc"/>
    <property type="match status" value="1"/>
</dbReference>
<keyword evidence="2" id="KW-0479">Metal-binding</keyword>
<dbReference type="PROSITE" id="PS00018">
    <property type="entry name" value="EF_HAND_1"/>
    <property type="match status" value="2"/>
</dbReference>
<dbReference type="InterPro" id="IPR005123">
    <property type="entry name" value="Oxoglu/Fe-dep_dioxygenase_dom"/>
</dbReference>
<dbReference type="GO" id="GO:0004656">
    <property type="term" value="F:procollagen-proline 4-dioxygenase activity"/>
    <property type="evidence" value="ECO:0007669"/>
    <property type="project" value="TreeGrafter"/>
</dbReference>
<reference evidence="10 11" key="1">
    <citation type="submission" date="2024-01" db="EMBL/GenBank/DDBJ databases">
        <title>The genome of the rayed Mediterranean limpet Patella caerulea (Linnaeus, 1758).</title>
        <authorList>
            <person name="Anh-Thu Weber A."/>
            <person name="Halstead-Nussloch G."/>
        </authorList>
    </citation>
    <scope>NUCLEOTIDE SEQUENCE [LARGE SCALE GENOMIC DNA]</scope>
    <source>
        <strain evidence="10">AATW-2023a</strain>
        <tissue evidence="10">Whole specimen</tissue>
    </source>
</reference>
<organism evidence="10 11">
    <name type="scientific">Patella caerulea</name>
    <name type="common">Rayed Mediterranean limpet</name>
    <dbReference type="NCBI Taxonomy" id="87958"/>
    <lineage>
        <taxon>Eukaryota</taxon>
        <taxon>Metazoa</taxon>
        <taxon>Spiralia</taxon>
        <taxon>Lophotrochozoa</taxon>
        <taxon>Mollusca</taxon>
        <taxon>Gastropoda</taxon>
        <taxon>Patellogastropoda</taxon>
        <taxon>Patelloidea</taxon>
        <taxon>Patellidae</taxon>
        <taxon>Patella</taxon>
    </lineage>
</organism>
<dbReference type="EMBL" id="JAZGQO010000003">
    <property type="protein sequence ID" value="KAK6188267.1"/>
    <property type="molecule type" value="Genomic_DNA"/>
</dbReference>
<keyword evidence="6" id="KW-0560">Oxidoreductase</keyword>
<evidence type="ECO:0000313" key="10">
    <source>
        <dbReference type="EMBL" id="KAK6188267.1"/>
    </source>
</evidence>
<dbReference type="GO" id="GO:0031418">
    <property type="term" value="F:L-ascorbic acid binding"/>
    <property type="evidence" value="ECO:0007669"/>
    <property type="project" value="UniProtKB-KW"/>
</dbReference>
<gene>
    <name evidence="10" type="ORF">SNE40_004481</name>
</gene>
<evidence type="ECO:0000256" key="2">
    <source>
        <dbReference type="ARBA" id="ARBA00022723"/>
    </source>
</evidence>
<dbReference type="SUPFAM" id="SSF47473">
    <property type="entry name" value="EF-hand"/>
    <property type="match status" value="1"/>
</dbReference>
<dbReference type="InterPro" id="IPR006620">
    <property type="entry name" value="Pro_4_hyd_alph"/>
</dbReference>
<accession>A0AAN8K4U0</accession>
<comment type="cofactor">
    <cofactor evidence="1">
        <name>L-ascorbate</name>
        <dbReference type="ChEBI" id="CHEBI:38290"/>
    </cofactor>
</comment>
<dbReference type="PANTHER" id="PTHR10869">
    <property type="entry name" value="PROLYL 4-HYDROXYLASE ALPHA SUBUNIT"/>
    <property type="match status" value="1"/>
</dbReference>
<feature type="chain" id="PRO_5042827737" description="Fe2OG dioxygenase domain-containing protein" evidence="8">
    <location>
        <begin position="24"/>
        <end position="403"/>
    </location>
</feature>
<proteinExistence type="predicted"/>
<keyword evidence="11" id="KW-1185">Reference proteome</keyword>
<sequence length="403" mass="46838">MYVIVNKFLLLLLLWSCYLRTTADEKGLFCYNQDGERVCGGEEFLHLTRIDGKEVGAVHKLYVDGRNLEMTTLSLQPLILEIPNMLTDEECDHFISVAKQEGLKDSSTGKNGGDNTFNILDIDNNKQLNVLEMRVTIENAFDVYLTDEDILEMYINTGIDKDSDGNITQEELGRIRPAEMERYIKKFAQLQPEKQSRYSQQVWLYPDKSVDKTFSQVQERVSEVINLPIDVVRLSNFQIVKYAVNGHYNAHHDSSRVDDNIPCCERFDTRQCRVCRYMTILFYLNDVEEGGETAFVLSENDTFATNQVEFSEQVNLYRKCSDTKIRVKPSKGKAIVWYNHFIDPKTKWMGSMDLQTLHGGCPVIKGEKWIANFWLRPTDDRKHDIERIKIMQHKMPRQQKTEL</sequence>
<keyword evidence="3" id="KW-0106">Calcium</keyword>
<feature type="signal peptide" evidence="8">
    <location>
        <begin position="1"/>
        <end position="23"/>
    </location>
</feature>
<dbReference type="Proteomes" id="UP001347796">
    <property type="component" value="Unassembled WGS sequence"/>
</dbReference>
<dbReference type="InterPro" id="IPR018247">
    <property type="entry name" value="EF_Hand_1_Ca_BS"/>
</dbReference>
<keyword evidence="4" id="KW-0847">Vitamin C</keyword>
<evidence type="ECO:0000256" key="4">
    <source>
        <dbReference type="ARBA" id="ARBA00022896"/>
    </source>
</evidence>
<dbReference type="PANTHER" id="PTHR10869:SF246">
    <property type="entry name" value="TRANSMEMBRANE PROLYL 4-HYDROXYLASE"/>
    <property type="match status" value="1"/>
</dbReference>
<dbReference type="GO" id="GO:0005783">
    <property type="term" value="C:endoplasmic reticulum"/>
    <property type="evidence" value="ECO:0007669"/>
    <property type="project" value="TreeGrafter"/>
</dbReference>
<dbReference type="InterPro" id="IPR044862">
    <property type="entry name" value="Pro_4_hyd_alph_FE2OG_OXY"/>
</dbReference>
<keyword evidence="8" id="KW-0732">Signal</keyword>
<dbReference type="PROSITE" id="PS51471">
    <property type="entry name" value="FE2OG_OXY"/>
    <property type="match status" value="1"/>
</dbReference>
<comment type="caution">
    <text evidence="10">The sequence shown here is derived from an EMBL/GenBank/DDBJ whole genome shotgun (WGS) entry which is preliminary data.</text>
</comment>
<keyword evidence="7" id="KW-0408">Iron</keyword>
<dbReference type="GO" id="GO:0005506">
    <property type="term" value="F:iron ion binding"/>
    <property type="evidence" value="ECO:0007669"/>
    <property type="project" value="InterPro"/>
</dbReference>
<dbReference type="AlphaFoldDB" id="A0AAN8K4U0"/>
<feature type="domain" description="Fe2OG dioxygenase" evidence="9">
    <location>
        <begin position="228"/>
        <end position="377"/>
    </location>
</feature>
<protein>
    <recommendedName>
        <fullName evidence="9">Fe2OG dioxygenase domain-containing protein</fullName>
    </recommendedName>
</protein>
<dbReference type="InterPro" id="IPR045054">
    <property type="entry name" value="P4HA-like"/>
</dbReference>